<organism evidence="1 2">
    <name type="scientific">Simplicispira hankyongi</name>
    <dbReference type="NCBI Taxonomy" id="2315688"/>
    <lineage>
        <taxon>Bacteria</taxon>
        <taxon>Pseudomonadati</taxon>
        <taxon>Pseudomonadota</taxon>
        <taxon>Betaproteobacteria</taxon>
        <taxon>Burkholderiales</taxon>
        <taxon>Comamonadaceae</taxon>
        <taxon>Simplicispira</taxon>
    </lineage>
</organism>
<reference evidence="1 2" key="1">
    <citation type="submission" date="2018-09" db="EMBL/GenBank/DDBJ databases">
        <title>Draft genome of Simplicispira sp. NY-02.</title>
        <authorList>
            <person name="Im W.T."/>
        </authorList>
    </citation>
    <scope>NUCLEOTIDE SEQUENCE [LARGE SCALE GENOMIC DNA]</scope>
    <source>
        <strain evidence="1 2">NY-02</strain>
    </source>
</reference>
<name>A0A398CCA0_9BURK</name>
<dbReference type="AlphaFoldDB" id="A0A398CCA0"/>
<protein>
    <submittedName>
        <fullName evidence="1">Uncharacterized protein</fullName>
    </submittedName>
</protein>
<gene>
    <name evidence="1" type="ORF">D3F03_15765</name>
</gene>
<proteinExistence type="predicted"/>
<dbReference type="OrthoDB" id="8812767at2"/>
<sequence length="207" mass="23891">MREYHRTHQWRLSEGGLFIPHAYSNVGPESLSYWDDVGFILNGRRIIVRWQHPRHVYADAIATMAWKEAGDDPHEDWVRESGTKNYKMVGKSARRKKQSGYTIGSAPEAQLQYYTKLQQIEDRMTREGIALEVRPSWKWTRLRWAMGVELVAPLEVRNEKELAQVACLARGLILQKTTLGQEFPGFVYDRASWLNEQAALSSCSDGH</sequence>
<accession>A0A398CCA0</accession>
<dbReference type="Proteomes" id="UP000266302">
    <property type="component" value="Unassembled WGS sequence"/>
</dbReference>
<comment type="caution">
    <text evidence="1">The sequence shown here is derived from an EMBL/GenBank/DDBJ whole genome shotgun (WGS) entry which is preliminary data.</text>
</comment>
<dbReference type="EMBL" id="QXJC01000010">
    <property type="protein sequence ID" value="RID97186.1"/>
    <property type="molecule type" value="Genomic_DNA"/>
</dbReference>
<keyword evidence="2" id="KW-1185">Reference proteome</keyword>
<evidence type="ECO:0000313" key="1">
    <source>
        <dbReference type="EMBL" id="RID97186.1"/>
    </source>
</evidence>
<evidence type="ECO:0000313" key="2">
    <source>
        <dbReference type="Proteomes" id="UP000266302"/>
    </source>
</evidence>